<dbReference type="EMBL" id="ML977609">
    <property type="protein sequence ID" value="KAF1997758.1"/>
    <property type="molecule type" value="Genomic_DNA"/>
</dbReference>
<feature type="region of interest" description="Disordered" evidence="1">
    <location>
        <begin position="1"/>
        <end position="37"/>
    </location>
</feature>
<accession>A0A6A5W9E8</accession>
<organism evidence="2 3">
    <name type="scientific">Amniculicola lignicola CBS 123094</name>
    <dbReference type="NCBI Taxonomy" id="1392246"/>
    <lineage>
        <taxon>Eukaryota</taxon>
        <taxon>Fungi</taxon>
        <taxon>Dikarya</taxon>
        <taxon>Ascomycota</taxon>
        <taxon>Pezizomycotina</taxon>
        <taxon>Dothideomycetes</taxon>
        <taxon>Pleosporomycetidae</taxon>
        <taxon>Pleosporales</taxon>
        <taxon>Amniculicolaceae</taxon>
        <taxon>Amniculicola</taxon>
    </lineage>
</organism>
<sequence length="402" mass="46081">MGPTRRSQRQPNAGNRNQLFTPEPSSNNSFQPAETLHDKRRRWSTLLRDQQYHTVITDVLAEELKKYTNSTVILPTSLSSIIRECILILASAPRIFTAAVDGILTIRFPVDEDIQTEYAEIQTRAHIQPSIYIHLLADENGNAPSPNQYMAIRDSILEYIGDAGSEPASLIDNITPPRVPRSATIVGHRKYIWTTRRSERRVQALQRFCAGILQRYLETPQRERDLPFAHPPGECGYAINSHKRLEQHRRHISSNYIMNLVSDICIHLHRTRQFPQLFYMHQFIIYLIFKPQQIEIAEMFCSGLLQVWVDNGGGFNHYPAGLSNASAKRVSGEQWEEFERYAVANSTLLDTLRMQKDLLESVLRDLGLEEAEAWREALESESENLDDGDGDGDYVNEEMLDD</sequence>
<feature type="region of interest" description="Disordered" evidence="1">
    <location>
        <begin position="377"/>
        <end position="402"/>
    </location>
</feature>
<reference evidence="2" key="1">
    <citation type="journal article" date="2020" name="Stud. Mycol.">
        <title>101 Dothideomycetes genomes: a test case for predicting lifestyles and emergence of pathogens.</title>
        <authorList>
            <person name="Haridas S."/>
            <person name="Albert R."/>
            <person name="Binder M."/>
            <person name="Bloem J."/>
            <person name="Labutti K."/>
            <person name="Salamov A."/>
            <person name="Andreopoulos B."/>
            <person name="Baker S."/>
            <person name="Barry K."/>
            <person name="Bills G."/>
            <person name="Bluhm B."/>
            <person name="Cannon C."/>
            <person name="Castanera R."/>
            <person name="Culley D."/>
            <person name="Daum C."/>
            <person name="Ezra D."/>
            <person name="Gonzalez J."/>
            <person name="Henrissat B."/>
            <person name="Kuo A."/>
            <person name="Liang C."/>
            <person name="Lipzen A."/>
            <person name="Lutzoni F."/>
            <person name="Magnuson J."/>
            <person name="Mondo S."/>
            <person name="Nolan M."/>
            <person name="Ohm R."/>
            <person name="Pangilinan J."/>
            <person name="Park H.-J."/>
            <person name="Ramirez L."/>
            <person name="Alfaro M."/>
            <person name="Sun H."/>
            <person name="Tritt A."/>
            <person name="Yoshinaga Y."/>
            <person name="Zwiers L.-H."/>
            <person name="Turgeon B."/>
            <person name="Goodwin S."/>
            <person name="Spatafora J."/>
            <person name="Crous P."/>
            <person name="Grigoriev I."/>
        </authorList>
    </citation>
    <scope>NUCLEOTIDE SEQUENCE</scope>
    <source>
        <strain evidence="2">CBS 123094</strain>
    </source>
</reference>
<dbReference type="OrthoDB" id="3440338at2759"/>
<feature type="compositionally biased region" description="Polar residues" evidence="1">
    <location>
        <begin position="9"/>
        <end position="32"/>
    </location>
</feature>
<evidence type="ECO:0000313" key="3">
    <source>
        <dbReference type="Proteomes" id="UP000799779"/>
    </source>
</evidence>
<dbReference type="Proteomes" id="UP000799779">
    <property type="component" value="Unassembled WGS sequence"/>
</dbReference>
<name>A0A6A5W9E8_9PLEO</name>
<feature type="compositionally biased region" description="Acidic residues" evidence="1">
    <location>
        <begin position="379"/>
        <end position="402"/>
    </location>
</feature>
<protein>
    <submittedName>
        <fullName evidence="2">Uncharacterized protein</fullName>
    </submittedName>
</protein>
<evidence type="ECO:0000256" key="1">
    <source>
        <dbReference type="SAM" id="MobiDB-lite"/>
    </source>
</evidence>
<evidence type="ECO:0000313" key="2">
    <source>
        <dbReference type="EMBL" id="KAF1997758.1"/>
    </source>
</evidence>
<gene>
    <name evidence="2" type="ORF">P154DRAFT_440468</name>
</gene>
<proteinExistence type="predicted"/>
<dbReference type="AlphaFoldDB" id="A0A6A5W9E8"/>
<keyword evidence="3" id="KW-1185">Reference proteome</keyword>